<dbReference type="KEGG" id="cit:102630285"/>
<organism evidence="3 4">
    <name type="scientific">Citrus sinensis</name>
    <name type="common">Sweet orange</name>
    <name type="synonym">Citrus aurantium var. sinensis</name>
    <dbReference type="NCBI Taxonomy" id="2711"/>
    <lineage>
        <taxon>Eukaryota</taxon>
        <taxon>Viridiplantae</taxon>
        <taxon>Streptophyta</taxon>
        <taxon>Embryophyta</taxon>
        <taxon>Tracheophyta</taxon>
        <taxon>Spermatophyta</taxon>
        <taxon>Magnoliopsida</taxon>
        <taxon>eudicotyledons</taxon>
        <taxon>Gunneridae</taxon>
        <taxon>Pentapetalae</taxon>
        <taxon>rosids</taxon>
        <taxon>malvids</taxon>
        <taxon>Sapindales</taxon>
        <taxon>Rutaceae</taxon>
        <taxon>Aurantioideae</taxon>
        <taxon>Citrus</taxon>
    </lineage>
</organism>
<dbReference type="Pfam" id="PF05678">
    <property type="entry name" value="VQ"/>
    <property type="match status" value="1"/>
</dbReference>
<feature type="region of interest" description="Disordered" evidence="1">
    <location>
        <begin position="87"/>
        <end position="109"/>
    </location>
</feature>
<dbReference type="STRING" id="2711.A0A067GUD3"/>
<dbReference type="PANTHER" id="PTHR34794:SF1">
    <property type="entry name" value="OS10G0101800 PROTEIN"/>
    <property type="match status" value="1"/>
</dbReference>
<evidence type="ECO:0000259" key="2">
    <source>
        <dbReference type="Pfam" id="PF05678"/>
    </source>
</evidence>
<reference evidence="3 4" key="1">
    <citation type="submission" date="2014-04" db="EMBL/GenBank/DDBJ databases">
        <authorList>
            <consortium name="International Citrus Genome Consortium"/>
            <person name="Gmitter F."/>
            <person name="Chen C."/>
            <person name="Farmerie W."/>
            <person name="Harkins T."/>
            <person name="Desany B."/>
            <person name="Mohiuddin M."/>
            <person name="Kodira C."/>
            <person name="Borodovsky M."/>
            <person name="Lomsadze A."/>
            <person name="Burns P."/>
            <person name="Jenkins J."/>
            <person name="Prochnik S."/>
            <person name="Shu S."/>
            <person name="Chapman J."/>
            <person name="Pitluck S."/>
            <person name="Schmutz J."/>
            <person name="Rokhsar D."/>
        </authorList>
    </citation>
    <scope>NUCLEOTIDE SEQUENCE</scope>
</reference>
<dbReference type="PANTHER" id="PTHR34794">
    <property type="entry name" value="EXPRESSED PROTEIN"/>
    <property type="match status" value="1"/>
</dbReference>
<protein>
    <recommendedName>
        <fullName evidence="2">VQ domain-containing protein</fullName>
    </recommendedName>
</protein>
<evidence type="ECO:0000313" key="3">
    <source>
        <dbReference type="EMBL" id="KDO78936.1"/>
    </source>
</evidence>
<dbReference type="AlphaFoldDB" id="A0A067GUD3"/>
<accession>A0A067GUD3</accession>
<feature type="domain" description="VQ" evidence="2">
    <location>
        <begin position="63"/>
        <end position="83"/>
    </location>
</feature>
<gene>
    <name evidence="3" type="ORF">CISIN_1g029381mg</name>
</gene>
<proteinExistence type="predicted"/>
<dbReference type="eggNOG" id="ENOG502SAQX">
    <property type="taxonomic scope" value="Eukaryota"/>
</dbReference>
<evidence type="ECO:0000313" key="4">
    <source>
        <dbReference type="Proteomes" id="UP000027120"/>
    </source>
</evidence>
<name>A0A067GUD3_CITSI</name>
<dbReference type="EMBL" id="KK784878">
    <property type="protein sequence ID" value="KDO78936.1"/>
    <property type="molecule type" value="Genomic_DNA"/>
</dbReference>
<sequence>MEAYTSSSSTAAAYMIGNKEEAIRGVRAVTTTNSSYQSSLHSVRKSPLKTVKKPIAPLPPTRPKVYKVDPVNFRDLVQKLTGACAYENESESQQPQSQRLKSVAPPPINVSSSRSPFSFCGGEFAPQQLLPSPAKSPFSALYKDLMSEVSSSDAKPQKLSDCGIASNSLGLSLSPSSYNWFSYPLLSPASLSTL</sequence>
<dbReference type="PaxDb" id="2711-XP_006466466.1"/>
<dbReference type="InterPro" id="IPR039610">
    <property type="entry name" value="VQ29"/>
</dbReference>
<dbReference type="Proteomes" id="UP000027120">
    <property type="component" value="Unassembled WGS sequence"/>
</dbReference>
<evidence type="ECO:0000256" key="1">
    <source>
        <dbReference type="SAM" id="MobiDB-lite"/>
    </source>
</evidence>
<keyword evidence="4" id="KW-1185">Reference proteome</keyword>
<dbReference type="InterPro" id="IPR008889">
    <property type="entry name" value="VQ"/>
</dbReference>